<evidence type="ECO:0000256" key="3">
    <source>
        <dbReference type="ARBA" id="ARBA00022833"/>
    </source>
</evidence>
<keyword evidence="2 4" id="KW-0863">Zinc-finger</keyword>
<feature type="region of interest" description="Disordered" evidence="5">
    <location>
        <begin position="470"/>
        <end position="520"/>
    </location>
</feature>
<dbReference type="Gene3D" id="4.10.1060.10">
    <property type="entry name" value="Zinc finger, RanBP2-type"/>
    <property type="match status" value="1"/>
</dbReference>
<sequence length="520" mass="58203">MEAKTSEFHRLHRRLRSDEDDKWDCSVCTYINPKESYKCEICHTRKGTSTRKPRLNTQVVEQQQLIAQTILKEKDDEQKKKRESKCKQSVSSNFRLKHFDRSSPLLFEIFANGYSVIITEFQPKSIKSNVRSFSESPAPSNCSSHQGFGPNPNTLADDISSTDSLTNVPINPRPHHLSEYEFNDPIDIKPPKISEYPSKPSFGMTRSGPSPVEEPMRPCRSYSPASSSAGGNTLSRASSPPNSIGPCLFDVKKEQAALEAEQAAHDGDDECEEEENIPKASLSTEPKLCSRETKQSRRSVLRTVSLNSSCSSQSRRSHREDRLRCTSSMSPLKRKKLTSGSSRGNCIGLSSLPRGCQSKCRISKEINSLMSPTSYRSLRSGSDKYVANVTKSKKSSKRFKKFSSQLDANLKPQKRQRFEELPKSNCKQRLQNGQEYEESIMANEKVVYNKSSFSSNINCSISTNHYTFPDDEPKIHSSPDHKDSTCSVSISQTHPRLSTESKNTSAMTDSSGATALEMSS</sequence>
<proteinExistence type="predicted"/>
<dbReference type="EMBL" id="QMKO01002248">
    <property type="protein sequence ID" value="RTG84165.1"/>
    <property type="molecule type" value="Genomic_DNA"/>
</dbReference>
<feature type="compositionally biased region" description="Polar residues" evidence="5">
    <location>
        <begin position="131"/>
        <end position="169"/>
    </location>
</feature>
<keyword evidence="1" id="KW-0479">Metal-binding</keyword>
<feature type="compositionally biased region" description="Polar residues" evidence="5">
    <location>
        <begin position="223"/>
        <end position="242"/>
    </location>
</feature>
<dbReference type="PROSITE" id="PS50199">
    <property type="entry name" value="ZF_RANBP2_2"/>
    <property type="match status" value="1"/>
</dbReference>
<dbReference type="InterPro" id="IPR039958">
    <property type="entry name" value="RYBP/YAF2"/>
</dbReference>
<evidence type="ECO:0000259" key="6">
    <source>
        <dbReference type="PROSITE" id="PS50199"/>
    </source>
</evidence>
<dbReference type="GO" id="GO:0045893">
    <property type="term" value="P:positive regulation of DNA-templated transcription"/>
    <property type="evidence" value="ECO:0007669"/>
    <property type="project" value="InterPro"/>
</dbReference>
<evidence type="ECO:0000256" key="5">
    <source>
        <dbReference type="SAM" id="MobiDB-lite"/>
    </source>
</evidence>
<feature type="compositionally biased region" description="Basic and acidic residues" evidence="5">
    <location>
        <begin position="250"/>
        <end position="266"/>
    </location>
</feature>
<dbReference type="InterPro" id="IPR001876">
    <property type="entry name" value="Znf_RanBP2"/>
</dbReference>
<dbReference type="PANTHER" id="PTHR12920:SF4">
    <property type="entry name" value="GEO03726P1"/>
    <property type="match status" value="1"/>
</dbReference>
<feature type="compositionally biased region" description="Basic and acidic residues" evidence="5">
    <location>
        <begin position="471"/>
        <end position="484"/>
    </location>
</feature>
<dbReference type="STRING" id="6184.A0A430Q920"/>
<feature type="compositionally biased region" description="Polar residues" evidence="5">
    <location>
        <begin position="485"/>
        <end position="520"/>
    </location>
</feature>
<comment type="caution">
    <text evidence="7">The sequence shown here is derived from an EMBL/GenBank/DDBJ whole genome shotgun (WGS) entry which is preliminary data.</text>
</comment>
<evidence type="ECO:0000313" key="8">
    <source>
        <dbReference type="Proteomes" id="UP000290809"/>
    </source>
</evidence>
<dbReference type="PANTHER" id="PTHR12920">
    <property type="entry name" value="RYBP AND YAF2-RELATED"/>
    <property type="match status" value="1"/>
</dbReference>
<evidence type="ECO:0000313" key="7">
    <source>
        <dbReference type="EMBL" id="RTG84165.1"/>
    </source>
</evidence>
<evidence type="ECO:0000256" key="1">
    <source>
        <dbReference type="ARBA" id="ARBA00022723"/>
    </source>
</evidence>
<gene>
    <name evidence="7" type="ORF">DC041_0009274</name>
</gene>
<dbReference type="GO" id="GO:0005634">
    <property type="term" value="C:nucleus"/>
    <property type="evidence" value="ECO:0007669"/>
    <property type="project" value="TreeGrafter"/>
</dbReference>
<keyword evidence="8" id="KW-1185">Reference proteome</keyword>
<name>A0A430Q920_SCHBO</name>
<dbReference type="PROSITE" id="PS01358">
    <property type="entry name" value="ZF_RANBP2_1"/>
    <property type="match status" value="1"/>
</dbReference>
<dbReference type="Pfam" id="PF00641">
    <property type="entry name" value="Zn_ribbon_RanBP"/>
    <property type="match status" value="1"/>
</dbReference>
<dbReference type="AlphaFoldDB" id="A0A430Q920"/>
<evidence type="ECO:0000256" key="2">
    <source>
        <dbReference type="ARBA" id="ARBA00022771"/>
    </source>
</evidence>
<dbReference type="InterPro" id="IPR036443">
    <property type="entry name" value="Znf_RanBP2_sf"/>
</dbReference>
<feature type="domain" description="RanBP2-type" evidence="6">
    <location>
        <begin position="19"/>
        <end position="48"/>
    </location>
</feature>
<dbReference type="GO" id="GO:0003712">
    <property type="term" value="F:transcription coregulator activity"/>
    <property type="evidence" value="ECO:0007669"/>
    <property type="project" value="TreeGrafter"/>
</dbReference>
<dbReference type="Proteomes" id="UP000290809">
    <property type="component" value="Unassembled WGS sequence"/>
</dbReference>
<dbReference type="GO" id="GO:0008270">
    <property type="term" value="F:zinc ion binding"/>
    <property type="evidence" value="ECO:0007669"/>
    <property type="project" value="UniProtKB-KW"/>
</dbReference>
<keyword evidence="3" id="KW-0862">Zinc</keyword>
<feature type="region of interest" description="Disordered" evidence="5">
    <location>
        <begin position="307"/>
        <end position="344"/>
    </location>
</feature>
<organism evidence="7 8">
    <name type="scientific">Schistosoma bovis</name>
    <name type="common">Blood fluke</name>
    <dbReference type="NCBI Taxonomy" id="6184"/>
    <lineage>
        <taxon>Eukaryota</taxon>
        <taxon>Metazoa</taxon>
        <taxon>Spiralia</taxon>
        <taxon>Lophotrochozoa</taxon>
        <taxon>Platyhelminthes</taxon>
        <taxon>Trematoda</taxon>
        <taxon>Digenea</taxon>
        <taxon>Strigeidida</taxon>
        <taxon>Schistosomatoidea</taxon>
        <taxon>Schistosomatidae</taxon>
        <taxon>Schistosoma</taxon>
    </lineage>
</organism>
<reference evidence="7 8" key="1">
    <citation type="journal article" date="2019" name="PLoS Pathog.">
        <title>Genome sequence of the bovine parasite Schistosoma bovis Tanzania.</title>
        <authorList>
            <person name="Oey H."/>
            <person name="Zakrzewski M."/>
            <person name="Gobert G."/>
            <person name="Gravermann K."/>
            <person name="Stoye J."/>
            <person name="Jones M."/>
            <person name="Mcmanus D."/>
            <person name="Krause L."/>
        </authorList>
    </citation>
    <scope>NUCLEOTIDE SEQUENCE [LARGE SCALE GENOMIC DNA]</scope>
    <source>
        <strain evidence="7 8">TAN1997</strain>
    </source>
</reference>
<feature type="region of interest" description="Disordered" evidence="5">
    <location>
        <begin position="131"/>
        <end position="295"/>
    </location>
</feature>
<evidence type="ECO:0000256" key="4">
    <source>
        <dbReference type="PROSITE-ProRule" id="PRU00322"/>
    </source>
</evidence>
<accession>A0A430Q920</accession>
<protein>
    <recommendedName>
        <fullName evidence="6">RanBP2-type domain-containing protein</fullName>
    </recommendedName>
</protein>
<dbReference type="SMART" id="SM00547">
    <property type="entry name" value="ZnF_RBZ"/>
    <property type="match status" value="1"/>
</dbReference>
<dbReference type="GO" id="GO:0003677">
    <property type="term" value="F:DNA binding"/>
    <property type="evidence" value="ECO:0007669"/>
    <property type="project" value="TreeGrafter"/>
</dbReference>
<dbReference type="SUPFAM" id="SSF90209">
    <property type="entry name" value="Ran binding protein zinc finger-like"/>
    <property type="match status" value="1"/>
</dbReference>